<organism evidence="2 3">
    <name type="scientific">Rhododendron simsii</name>
    <name type="common">Sims's rhododendron</name>
    <dbReference type="NCBI Taxonomy" id="118357"/>
    <lineage>
        <taxon>Eukaryota</taxon>
        <taxon>Viridiplantae</taxon>
        <taxon>Streptophyta</taxon>
        <taxon>Embryophyta</taxon>
        <taxon>Tracheophyta</taxon>
        <taxon>Spermatophyta</taxon>
        <taxon>Magnoliopsida</taxon>
        <taxon>eudicotyledons</taxon>
        <taxon>Gunneridae</taxon>
        <taxon>Pentapetalae</taxon>
        <taxon>asterids</taxon>
        <taxon>Ericales</taxon>
        <taxon>Ericaceae</taxon>
        <taxon>Ericoideae</taxon>
        <taxon>Rhodoreae</taxon>
        <taxon>Rhododendron</taxon>
    </lineage>
</organism>
<reference evidence="2" key="1">
    <citation type="submission" date="2019-11" db="EMBL/GenBank/DDBJ databases">
        <authorList>
            <person name="Liu Y."/>
            <person name="Hou J."/>
            <person name="Li T.-Q."/>
            <person name="Guan C.-H."/>
            <person name="Wu X."/>
            <person name="Wu H.-Z."/>
            <person name="Ling F."/>
            <person name="Zhang R."/>
            <person name="Shi X.-G."/>
            <person name="Ren J.-P."/>
            <person name="Chen E.-F."/>
            <person name="Sun J.-M."/>
        </authorList>
    </citation>
    <scope>NUCLEOTIDE SEQUENCE</scope>
    <source>
        <strain evidence="2">Adult_tree_wgs_1</strain>
        <tissue evidence="2">Leaves</tissue>
    </source>
</reference>
<protein>
    <recommendedName>
        <fullName evidence="1">NAD-dependent epimerase/dehydratase domain-containing protein</fullName>
    </recommendedName>
</protein>
<proteinExistence type="predicted"/>
<feature type="domain" description="NAD-dependent epimerase/dehydratase" evidence="1">
    <location>
        <begin position="97"/>
        <end position="152"/>
    </location>
</feature>
<keyword evidence="3" id="KW-1185">Reference proteome</keyword>
<dbReference type="InterPro" id="IPR001509">
    <property type="entry name" value="Epimerase_deHydtase"/>
</dbReference>
<dbReference type="Pfam" id="PF01370">
    <property type="entry name" value="Epimerase"/>
    <property type="match status" value="1"/>
</dbReference>
<dbReference type="EMBL" id="WJXA01000011">
    <property type="protein sequence ID" value="KAF7126379.1"/>
    <property type="molecule type" value="Genomic_DNA"/>
</dbReference>
<accession>A0A834G915</accession>
<comment type="caution">
    <text evidence="2">The sequence shown here is derived from an EMBL/GenBank/DDBJ whole genome shotgun (WGS) entry which is preliminary data.</text>
</comment>
<dbReference type="Gene3D" id="3.40.50.720">
    <property type="entry name" value="NAD(P)-binding Rossmann-like Domain"/>
    <property type="match status" value="1"/>
</dbReference>
<dbReference type="OrthoDB" id="955751at2759"/>
<evidence type="ECO:0000259" key="1">
    <source>
        <dbReference type="Pfam" id="PF01370"/>
    </source>
</evidence>
<name>A0A834G915_RHOSS</name>
<dbReference type="Proteomes" id="UP000626092">
    <property type="component" value="Unassembled WGS sequence"/>
</dbReference>
<gene>
    <name evidence="2" type="ORF">RHSIM_Rhsim11G0010100</name>
</gene>
<dbReference type="AlphaFoldDB" id="A0A834G915"/>
<evidence type="ECO:0000313" key="3">
    <source>
        <dbReference type="Proteomes" id="UP000626092"/>
    </source>
</evidence>
<sequence>MALFKATAFTNRAPAVLVFGHGLRSRFPAAESCLLGCGESHLYGTEGPLYYLKYGTAIRWSPAHCEEEVCSTLVSCRLSYLYLSGIYVFAASQRAKTINLVAICTPADYNTRPLDTSYSCFIDALPMVKYCSENNKHLIHLSTCEVYGKTIGSFLPTDHPMRQVFELEEKFNIFSHFDEDGDYNGAAGT</sequence>
<evidence type="ECO:0000313" key="2">
    <source>
        <dbReference type="EMBL" id="KAF7126379.1"/>
    </source>
</evidence>